<gene>
    <name evidence="1" type="ORF">KE626_19280</name>
</gene>
<reference evidence="1 2" key="1">
    <citation type="submission" date="2021-04" db="EMBL/GenBank/DDBJ databases">
        <title>Chitinophaga sp. nov., isolated from the rhizosphere soil.</title>
        <authorList>
            <person name="He S."/>
        </authorList>
    </citation>
    <scope>NUCLEOTIDE SEQUENCE [LARGE SCALE GENOMIC DNA]</scope>
    <source>
        <strain evidence="1 2">2R12</strain>
    </source>
</reference>
<comment type="caution">
    <text evidence="1">The sequence shown here is derived from an EMBL/GenBank/DDBJ whole genome shotgun (WGS) entry which is preliminary data.</text>
</comment>
<dbReference type="Proteomes" id="UP000676386">
    <property type="component" value="Unassembled WGS sequence"/>
</dbReference>
<proteinExistence type="predicted"/>
<protein>
    <submittedName>
        <fullName evidence="1">Uncharacterized protein</fullName>
    </submittedName>
</protein>
<organism evidence="1 2">
    <name type="scientific">Chitinophaga hostae</name>
    <dbReference type="NCBI Taxonomy" id="2831022"/>
    <lineage>
        <taxon>Bacteria</taxon>
        <taxon>Pseudomonadati</taxon>
        <taxon>Bacteroidota</taxon>
        <taxon>Chitinophagia</taxon>
        <taxon>Chitinophagales</taxon>
        <taxon>Chitinophagaceae</taxon>
        <taxon>Chitinophaga</taxon>
    </lineage>
</organism>
<evidence type="ECO:0000313" key="2">
    <source>
        <dbReference type="Proteomes" id="UP000676386"/>
    </source>
</evidence>
<keyword evidence="2" id="KW-1185">Reference proteome</keyword>
<name>A0ABS5J2M4_9BACT</name>
<dbReference type="EMBL" id="JAGTXB010000009">
    <property type="protein sequence ID" value="MBS0029476.1"/>
    <property type="molecule type" value="Genomic_DNA"/>
</dbReference>
<accession>A0ABS5J2M4</accession>
<dbReference type="RefSeq" id="WP_211974563.1">
    <property type="nucleotide sequence ID" value="NZ_CBFHAM010000016.1"/>
</dbReference>
<evidence type="ECO:0000313" key="1">
    <source>
        <dbReference type="EMBL" id="MBS0029476.1"/>
    </source>
</evidence>
<sequence length="178" mass="21070">MTPEQLKEKLESKFKFTVQPPFGPYDFRFIDSVIYNENDIVADYIIESDTLPKHFKIILSNYRKFDKQLPTPYDNFENVTIEIDDDPDFPIYVNYSTRPDKQVLIISTHEPKYKVGQKVKSTFVKNENIMIVKKVRRDMQFSIQKNRHVFLRYSYDCELPNGDVTDYSEDKLTLASDS</sequence>